<evidence type="ECO:0000313" key="2">
    <source>
        <dbReference type="Proteomes" id="UP001199044"/>
    </source>
</evidence>
<dbReference type="Proteomes" id="UP001199044">
    <property type="component" value="Unassembled WGS sequence"/>
</dbReference>
<organism evidence="1 2">
    <name type="scientific">Vibrio tritonius</name>
    <dbReference type="NCBI Taxonomy" id="1435069"/>
    <lineage>
        <taxon>Bacteria</taxon>
        <taxon>Pseudomonadati</taxon>
        <taxon>Pseudomonadota</taxon>
        <taxon>Gammaproteobacteria</taxon>
        <taxon>Vibrionales</taxon>
        <taxon>Vibrionaceae</taxon>
        <taxon>Vibrio</taxon>
    </lineage>
</organism>
<name>A0ABS7YU63_9VIBR</name>
<reference evidence="2" key="1">
    <citation type="submission" date="2023-07" db="EMBL/GenBank/DDBJ databases">
        <title>Molecular identification of indigenous halophilic bacteria isolated from red sea cost, biodegradation of synthetic dyes and assessment of degraded metabolite toxicity.</title>
        <authorList>
            <person name="Chaieb K."/>
            <person name="Altayb H.N."/>
        </authorList>
    </citation>
    <scope>NUCLEOTIDE SEQUENCE [LARGE SCALE GENOMIC DNA]</scope>
    <source>
        <strain evidence="2">K20</strain>
    </source>
</reference>
<evidence type="ECO:0008006" key="3">
    <source>
        <dbReference type="Google" id="ProtNLM"/>
    </source>
</evidence>
<gene>
    <name evidence="1" type="ORF">LDJ79_16655</name>
</gene>
<dbReference type="EMBL" id="JAIWIU010000118">
    <property type="protein sequence ID" value="MCA2017754.1"/>
    <property type="molecule type" value="Genomic_DNA"/>
</dbReference>
<protein>
    <recommendedName>
        <fullName evidence="3">N-acetyltransferase domain-containing protein</fullName>
    </recommendedName>
</protein>
<dbReference type="RefSeq" id="WP_225251401.1">
    <property type="nucleotide sequence ID" value="NZ_JAIWIU010000118.1"/>
</dbReference>
<comment type="caution">
    <text evidence="1">The sequence shown here is derived from an EMBL/GenBank/DDBJ whole genome shotgun (WGS) entry which is preliminary data.</text>
</comment>
<accession>A0ABS7YU63</accession>
<evidence type="ECO:0000313" key="1">
    <source>
        <dbReference type="EMBL" id="MCA2017754.1"/>
    </source>
</evidence>
<sequence>MKVDEDIRFIDRFQLSTKDDLLLSELSFTVRHFLSERDNLYITEVRVEHDHPCPLIESFKFEVFNGEQTRPHSILDFILPKNLRGHRVGMFVLHKVYGYLDDKIKAVNPVVNGTLVEKDNAPNRDHMYKRLIGYGLDSRAQFDVDEEGYGGFEGVFHDVGTTWEQSLNVKFLGRVPILLS</sequence>
<proteinExistence type="predicted"/>
<keyword evidence="2" id="KW-1185">Reference proteome</keyword>